<protein>
    <submittedName>
        <fullName evidence="1">Uncharacterized protein</fullName>
    </submittedName>
</protein>
<proteinExistence type="predicted"/>
<dbReference type="OrthoDB" id="949867at2"/>
<sequence>MPGIRFSYDPTWNGGTLSIKAKYWFRDSKDINIATIENVSISLGRVSKPGRYFFNNADSLALADYTIRTQNEKEAIKTIRHCYFDISDTRSGILNITKLDRNKGILAGTFEFTLTRSNPLTNCNSVVKITEGRFDLLSR</sequence>
<comment type="caution">
    <text evidence="1">The sequence shown here is derived from an EMBL/GenBank/DDBJ whole genome shotgun (WGS) entry which is preliminary data.</text>
</comment>
<dbReference type="RefSeq" id="WP_138282634.1">
    <property type="nucleotide sequence ID" value="NZ_BMGE01000005.1"/>
</dbReference>
<gene>
    <name evidence="1" type="ORF">FEM55_17170</name>
</gene>
<dbReference type="Proteomes" id="UP000309788">
    <property type="component" value="Unassembled WGS sequence"/>
</dbReference>
<organism evidence="1 2">
    <name type="scientific">Dyadobacter sediminis</name>
    <dbReference type="NCBI Taxonomy" id="1493691"/>
    <lineage>
        <taxon>Bacteria</taxon>
        <taxon>Pseudomonadati</taxon>
        <taxon>Bacteroidota</taxon>
        <taxon>Cytophagia</taxon>
        <taxon>Cytophagales</taxon>
        <taxon>Spirosomataceae</taxon>
        <taxon>Dyadobacter</taxon>
    </lineage>
</organism>
<name>A0A5R9K880_9BACT</name>
<evidence type="ECO:0000313" key="1">
    <source>
        <dbReference type="EMBL" id="TLU90299.1"/>
    </source>
</evidence>
<dbReference type="AlphaFoldDB" id="A0A5R9K880"/>
<keyword evidence="2" id="KW-1185">Reference proteome</keyword>
<reference evidence="1 2" key="1">
    <citation type="submission" date="2019-05" db="EMBL/GenBank/DDBJ databases">
        <authorList>
            <person name="Qu J.-H."/>
        </authorList>
    </citation>
    <scope>NUCLEOTIDE SEQUENCE [LARGE SCALE GENOMIC DNA]</scope>
    <source>
        <strain evidence="1 2">Z12</strain>
    </source>
</reference>
<evidence type="ECO:0000313" key="2">
    <source>
        <dbReference type="Proteomes" id="UP000309788"/>
    </source>
</evidence>
<dbReference type="EMBL" id="VCEI01000028">
    <property type="protein sequence ID" value="TLU90299.1"/>
    <property type="molecule type" value="Genomic_DNA"/>
</dbReference>
<accession>A0A5R9K880</accession>